<dbReference type="EMBL" id="CM039426">
    <property type="protein sequence ID" value="KAI4356753.1"/>
    <property type="molecule type" value="Genomic_DNA"/>
</dbReference>
<dbReference type="Proteomes" id="UP000828941">
    <property type="component" value="Chromosome 1"/>
</dbReference>
<name>A0ACB9Q7F4_BAUVA</name>
<sequence length="170" mass="19566">MRKIRGFKLGRRLICVTRWIFGRIHRRARYERLGSPSSAAKKSMTKLLLWGRKLTNRARSICTAMPGSSYIRIGDDPVQEKVLAVPKGHLAVYVGQKDGEFHRVLVPVIYFNHPLFGELLKEAEREYGFQHPGGITIPCPFTDFERVKTRIAAGSYGRGRRMGWKRHSRE</sequence>
<comment type="caution">
    <text evidence="1">The sequence shown here is derived from an EMBL/GenBank/DDBJ whole genome shotgun (WGS) entry which is preliminary data.</text>
</comment>
<proteinExistence type="predicted"/>
<keyword evidence="2" id="KW-1185">Reference proteome</keyword>
<evidence type="ECO:0000313" key="2">
    <source>
        <dbReference type="Proteomes" id="UP000828941"/>
    </source>
</evidence>
<evidence type="ECO:0000313" key="1">
    <source>
        <dbReference type="EMBL" id="KAI4356753.1"/>
    </source>
</evidence>
<organism evidence="1 2">
    <name type="scientific">Bauhinia variegata</name>
    <name type="common">Purple orchid tree</name>
    <name type="synonym">Phanera variegata</name>
    <dbReference type="NCBI Taxonomy" id="167791"/>
    <lineage>
        <taxon>Eukaryota</taxon>
        <taxon>Viridiplantae</taxon>
        <taxon>Streptophyta</taxon>
        <taxon>Embryophyta</taxon>
        <taxon>Tracheophyta</taxon>
        <taxon>Spermatophyta</taxon>
        <taxon>Magnoliopsida</taxon>
        <taxon>eudicotyledons</taxon>
        <taxon>Gunneridae</taxon>
        <taxon>Pentapetalae</taxon>
        <taxon>rosids</taxon>
        <taxon>fabids</taxon>
        <taxon>Fabales</taxon>
        <taxon>Fabaceae</taxon>
        <taxon>Cercidoideae</taxon>
        <taxon>Cercideae</taxon>
        <taxon>Bauhiniinae</taxon>
        <taxon>Bauhinia</taxon>
    </lineage>
</organism>
<accession>A0ACB9Q7F4</accession>
<gene>
    <name evidence="1" type="ORF">L6164_000746</name>
</gene>
<reference evidence="1 2" key="1">
    <citation type="journal article" date="2022" name="DNA Res.">
        <title>Chromosomal-level genome assembly of the orchid tree Bauhinia variegata (Leguminosae; Cercidoideae) supports the allotetraploid origin hypothesis of Bauhinia.</title>
        <authorList>
            <person name="Zhong Y."/>
            <person name="Chen Y."/>
            <person name="Zheng D."/>
            <person name="Pang J."/>
            <person name="Liu Y."/>
            <person name="Luo S."/>
            <person name="Meng S."/>
            <person name="Qian L."/>
            <person name="Wei D."/>
            <person name="Dai S."/>
            <person name="Zhou R."/>
        </authorList>
    </citation>
    <scope>NUCLEOTIDE SEQUENCE [LARGE SCALE GENOMIC DNA]</scope>
    <source>
        <strain evidence="1">BV-YZ2020</strain>
    </source>
</reference>
<protein>
    <submittedName>
        <fullName evidence="1">Uncharacterized protein</fullName>
    </submittedName>
</protein>